<feature type="transmembrane region" description="Helical" evidence="1">
    <location>
        <begin position="117"/>
        <end position="135"/>
    </location>
</feature>
<evidence type="ECO:0000313" key="2">
    <source>
        <dbReference type="EMBL" id="TLE12887.1"/>
    </source>
</evidence>
<keyword evidence="1" id="KW-1133">Transmembrane helix</keyword>
<keyword evidence="3" id="KW-1185">Reference proteome</keyword>
<dbReference type="EMBL" id="JRPC02000068">
    <property type="protein sequence ID" value="TLE12887.1"/>
    <property type="molecule type" value="Genomic_DNA"/>
</dbReference>
<sequence length="167" mass="19606">MIKKELRQEIKALKSKAKRLEDSSKASKTLKKLNKKIGNTTGKLIISSAFLAELRLKSLDYKKAKQYNNLDNKRYDLHFLSLLSGVKIKPQEFSLWQTPKNIITNPYKKIRDTLNSYLLLYLFIITSYIVILLVIRSNTIISKLSFSSFLLFNLNYFFNHLNQRLRQ</sequence>
<proteinExistence type="predicted"/>
<gene>
    <name evidence="2" type="ORF">LS72_010385</name>
</gene>
<name>A0A4V6YSQ1_9HELI</name>
<evidence type="ECO:0000313" key="3">
    <source>
        <dbReference type="Proteomes" id="UP000029920"/>
    </source>
</evidence>
<reference evidence="2 3" key="1">
    <citation type="journal article" date="2014" name="Genome Announc.">
        <title>Draft genome sequences of eight enterohepatic helicobacter species isolated from both laboratory and wild rodents.</title>
        <authorList>
            <person name="Sheh A."/>
            <person name="Shen Z."/>
            <person name="Fox J.G."/>
        </authorList>
    </citation>
    <scope>NUCLEOTIDE SEQUENCE [LARGE SCALE GENOMIC DNA]</scope>
    <source>
        <strain evidence="2 3">MIT-03-7007</strain>
    </source>
</reference>
<dbReference type="AlphaFoldDB" id="A0A4V6YSQ1"/>
<protein>
    <submittedName>
        <fullName evidence="2">Uncharacterized protein</fullName>
    </submittedName>
</protein>
<organism evidence="2 3">
    <name type="scientific">Helicobacter apodemus</name>
    <dbReference type="NCBI Taxonomy" id="135569"/>
    <lineage>
        <taxon>Bacteria</taxon>
        <taxon>Pseudomonadati</taxon>
        <taxon>Campylobacterota</taxon>
        <taxon>Epsilonproteobacteria</taxon>
        <taxon>Campylobacterales</taxon>
        <taxon>Helicobacteraceae</taxon>
        <taxon>Helicobacter</taxon>
    </lineage>
</organism>
<feature type="transmembrane region" description="Helical" evidence="1">
    <location>
        <begin position="141"/>
        <end position="158"/>
    </location>
</feature>
<dbReference type="RefSeq" id="WP_138155346.1">
    <property type="nucleotide sequence ID" value="NZ_JRPC02000068.1"/>
</dbReference>
<keyword evidence="1" id="KW-0472">Membrane</keyword>
<comment type="caution">
    <text evidence="2">The sequence shown here is derived from an EMBL/GenBank/DDBJ whole genome shotgun (WGS) entry which is preliminary data.</text>
</comment>
<dbReference type="Proteomes" id="UP000029920">
    <property type="component" value="Unassembled WGS sequence"/>
</dbReference>
<evidence type="ECO:0000256" key="1">
    <source>
        <dbReference type="SAM" id="Phobius"/>
    </source>
</evidence>
<accession>A0A4V6YSQ1</accession>
<keyword evidence="1" id="KW-0812">Transmembrane</keyword>